<evidence type="ECO:0000256" key="2">
    <source>
        <dbReference type="ARBA" id="ARBA00006000"/>
    </source>
</evidence>
<dbReference type="GO" id="GO:0006874">
    <property type="term" value="P:intracellular calcium ion homeostasis"/>
    <property type="evidence" value="ECO:0007669"/>
    <property type="project" value="TreeGrafter"/>
</dbReference>
<dbReference type="Pfam" id="PF13246">
    <property type="entry name" value="Cation_ATPase"/>
    <property type="match status" value="1"/>
</dbReference>
<dbReference type="SUPFAM" id="SSF81653">
    <property type="entry name" value="Calcium ATPase, transduction domain A"/>
    <property type="match status" value="1"/>
</dbReference>
<dbReference type="CDD" id="cd07543">
    <property type="entry name" value="P-type_ATPase_cation"/>
    <property type="match status" value="1"/>
</dbReference>
<dbReference type="InterPro" id="IPR059000">
    <property type="entry name" value="ATPase_P-type_domA"/>
</dbReference>
<keyword evidence="6" id="KW-0479">Metal-binding</keyword>
<dbReference type="SUPFAM" id="SSF81660">
    <property type="entry name" value="Metal cation-transporting ATPase, ATP-binding domain N"/>
    <property type="match status" value="1"/>
</dbReference>
<feature type="domain" description="P-type ATPase A" evidence="22">
    <location>
        <begin position="255"/>
        <end position="351"/>
    </location>
</feature>
<feature type="transmembrane region" description="Helical" evidence="21">
    <location>
        <begin position="23"/>
        <end position="46"/>
    </location>
</feature>
<dbReference type="AlphaFoldDB" id="A0AAV6V096"/>
<evidence type="ECO:0000259" key="23">
    <source>
        <dbReference type="Pfam" id="PF23143"/>
    </source>
</evidence>
<keyword evidence="12" id="KW-1278">Translocase</keyword>
<keyword evidence="8" id="KW-0256">Endoplasmic reticulum</keyword>
<feature type="domain" description="P5A-ATPase transmembrane helical hairpin" evidence="23">
    <location>
        <begin position="23"/>
        <end position="89"/>
    </location>
</feature>
<dbReference type="SFLD" id="SFLDS00003">
    <property type="entry name" value="Haloacid_Dehalogenase"/>
    <property type="match status" value="1"/>
</dbReference>
<feature type="transmembrane region" description="Helical" evidence="21">
    <location>
        <begin position="399"/>
        <end position="418"/>
    </location>
</feature>
<keyword evidence="9" id="KW-0067">ATP-binding</keyword>
<dbReference type="InterPro" id="IPR008250">
    <property type="entry name" value="ATPase_P-typ_transduc_dom_A_sf"/>
</dbReference>
<dbReference type="InterPro" id="IPR023298">
    <property type="entry name" value="ATPase_P-typ_TM_dom_sf"/>
</dbReference>
<evidence type="ECO:0000256" key="17">
    <source>
        <dbReference type="ARBA" id="ARBA00059755"/>
    </source>
</evidence>
<evidence type="ECO:0000256" key="20">
    <source>
        <dbReference type="SAM" id="MobiDB-lite"/>
    </source>
</evidence>
<protein>
    <recommendedName>
        <fullName evidence="18">Endoplasmic reticulum transmembrane helix translocase</fullName>
    </recommendedName>
    <alternativeName>
        <fullName evidence="19">Endoplasmic reticulum P5A-ATPase</fullName>
    </alternativeName>
</protein>
<reference evidence="24 25" key="1">
    <citation type="journal article" date="2022" name="Nat. Ecol. Evol.">
        <title>A masculinizing supergene underlies an exaggerated male reproductive morph in a spider.</title>
        <authorList>
            <person name="Hendrickx F."/>
            <person name="De Corte Z."/>
            <person name="Sonet G."/>
            <person name="Van Belleghem S.M."/>
            <person name="Kostlbacher S."/>
            <person name="Vangestel C."/>
        </authorList>
    </citation>
    <scope>NUCLEOTIDE SEQUENCE [LARGE SCALE GENOMIC DNA]</scope>
    <source>
        <strain evidence="24">W744_W776</strain>
    </source>
</reference>
<dbReference type="SFLD" id="SFLDG00002">
    <property type="entry name" value="C1.7:_P-type_atpase_like"/>
    <property type="match status" value="1"/>
</dbReference>
<dbReference type="FunFam" id="3.40.1110.10:FF:000014">
    <property type="entry name" value="Cation-transporting ATPase"/>
    <property type="match status" value="1"/>
</dbReference>
<evidence type="ECO:0000313" key="25">
    <source>
        <dbReference type="Proteomes" id="UP000827092"/>
    </source>
</evidence>
<feature type="region of interest" description="Disordered" evidence="20">
    <location>
        <begin position="840"/>
        <end position="899"/>
    </location>
</feature>
<dbReference type="InterPro" id="IPR057255">
    <property type="entry name" value="2TM_P5A-ATPase"/>
</dbReference>
<evidence type="ECO:0000256" key="14">
    <source>
        <dbReference type="ARBA" id="ARBA00023136"/>
    </source>
</evidence>
<comment type="caution">
    <text evidence="24">The sequence shown here is derived from an EMBL/GenBank/DDBJ whole genome shotgun (WGS) entry which is preliminary data.</text>
</comment>
<dbReference type="SUPFAM" id="SSF81665">
    <property type="entry name" value="Calcium ATPase, transmembrane domain M"/>
    <property type="match status" value="1"/>
</dbReference>
<dbReference type="GO" id="GO:0005789">
    <property type="term" value="C:endoplasmic reticulum membrane"/>
    <property type="evidence" value="ECO:0007669"/>
    <property type="project" value="UniProtKB-SubCell"/>
</dbReference>
<dbReference type="Gene3D" id="3.40.50.1000">
    <property type="entry name" value="HAD superfamily/HAD-like"/>
    <property type="match status" value="1"/>
</dbReference>
<evidence type="ECO:0000256" key="9">
    <source>
        <dbReference type="ARBA" id="ARBA00022840"/>
    </source>
</evidence>
<dbReference type="GO" id="GO:0005524">
    <property type="term" value="F:ATP binding"/>
    <property type="evidence" value="ECO:0007669"/>
    <property type="project" value="UniProtKB-KW"/>
</dbReference>
<evidence type="ECO:0000256" key="5">
    <source>
        <dbReference type="ARBA" id="ARBA00022692"/>
    </source>
</evidence>
<dbReference type="GO" id="GO:0019829">
    <property type="term" value="F:ATPase-coupled monoatomic cation transmembrane transporter activity"/>
    <property type="evidence" value="ECO:0007669"/>
    <property type="project" value="TreeGrafter"/>
</dbReference>
<name>A0AAV6V096_9ARAC</name>
<evidence type="ECO:0000256" key="11">
    <source>
        <dbReference type="ARBA" id="ARBA00022927"/>
    </source>
</evidence>
<dbReference type="InterPro" id="IPR044492">
    <property type="entry name" value="P_typ_ATPase_HD_dom"/>
</dbReference>
<evidence type="ECO:0000256" key="6">
    <source>
        <dbReference type="ARBA" id="ARBA00022723"/>
    </source>
</evidence>
<keyword evidence="13 21" id="KW-1133">Transmembrane helix</keyword>
<keyword evidence="7" id="KW-0547">Nucleotide-binding</keyword>
<dbReference type="NCBIfam" id="TIGR01494">
    <property type="entry name" value="ATPase_P-type"/>
    <property type="match status" value="1"/>
</dbReference>
<feature type="transmembrane region" description="Helical" evidence="21">
    <location>
        <begin position="1104"/>
        <end position="1123"/>
    </location>
</feature>
<dbReference type="GO" id="GO:0046872">
    <property type="term" value="F:metal ion binding"/>
    <property type="evidence" value="ECO:0007669"/>
    <property type="project" value="UniProtKB-KW"/>
</dbReference>
<evidence type="ECO:0000256" key="10">
    <source>
        <dbReference type="ARBA" id="ARBA00022842"/>
    </source>
</evidence>
<evidence type="ECO:0000256" key="12">
    <source>
        <dbReference type="ARBA" id="ARBA00022967"/>
    </source>
</evidence>
<dbReference type="InterPro" id="IPR023214">
    <property type="entry name" value="HAD_sf"/>
</dbReference>
<evidence type="ECO:0000256" key="4">
    <source>
        <dbReference type="ARBA" id="ARBA00022553"/>
    </source>
</evidence>
<evidence type="ECO:0000256" key="21">
    <source>
        <dbReference type="SAM" id="Phobius"/>
    </source>
</evidence>
<evidence type="ECO:0000256" key="8">
    <source>
        <dbReference type="ARBA" id="ARBA00022824"/>
    </source>
</evidence>
<dbReference type="NCBIfam" id="TIGR01657">
    <property type="entry name" value="P-ATPase-V"/>
    <property type="match status" value="1"/>
</dbReference>
<evidence type="ECO:0000256" key="1">
    <source>
        <dbReference type="ARBA" id="ARBA00004477"/>
    </source>
</evidence>
<dbReference type="FunFam" id="3.40.50.1000:FF:000056">
    <property type="entry name" value="Cation-transporting ATPase"/>
    <property type="match status" value="1"/>
</dbReference>
<evidence type="ECO:0000256" key="3">
    <source>
        <dbReference type="ARBA" id="ARBA00022448"/>
    </source>
</evidence>
<keyword evidence="15" id="KW-0325">Glycoprotein</keyword>
<dbReference type="InterPro" id="IPR018303">
    <property type="entry name" value="ATPase_P-typ_P_site"/>
</dbReference>
<dbReference type="Pfam" id="PF00122">
    <property type="entry name" value="E1-E2_ATPase"/>
    <property type="match status" value="1"/>
</dbReference>
<evidence type="ECO:0000256" key="7">
    <source>
        <dbReference type="ARBA" id="ARBA00022741"/>
    </source>
</evidence>
<accession>A0AAV6V096</accession>
<dbReference type="PANTHER" id="PTHR45630:SF7">
    <property type="entry name" value="ENDOPLASMIC RETICULUM TRANSMEMBRANE HELIX TRANSLOCASE"/>
    <property type="match status" value="1"/>
</dbReference>
<evidence type="ECO:0000256" key="18">
    <source>
        <dbReference type="ARBA" id="ARBA00067401"/>
    </source>
</evidence>
<evidence type="ECO:0000259" key="22">
    <source>
        <dbReference type="Pfam" id="PF00122"/>
    </source>
</evidence>
<dbReference type="GO" id="GO:0015031">
    <property type="term" value="P:protein transport"/>
    <property type="evidence" value="ECO:0007669"/>
    <property type="project" value="UniProtKB-KW"/>
</dbReference>
<dbReference type="InterPro" id="IPR006544">
    <property type="entry name" value="P-type_TPase_V"/>
</dbReference>
<dbReference type="FunFam" id="2.70.150.10:FF:000015">
    <property type="entry name" value="Cation-transporting ATPase"/>
    <property type="match status" value="1"/>
</dbReference>
<feature type="transmembrane region" description="Helical" evidence="21">
    <location>
        <begin position="1023"/>
        <end position="1044"/>
    </location>
</feature>
<feature type="transmembrane region" description="Helical" evidence="21">
    <location>
        <begin position="1143"/>
        <end position="1166"/>
    </location>
</feature>
<keyword evidence="25" id="KW-1185">Reference proteome</keyword>
<dbReference type="GO" id="GO:0015662">
    <property type="term" value="F:P-type ion transporter activity"/>
    <property type="evidence" value="ECO:0007669"/>
    <property type="project" value="TreeGrafter"/>
</dbReference>
<dbReference type="Gene3D" id="3.40.1110.10">
    <property type="entry name" value="Calcium-transporting ATPase, cytoplasmic domain N"/>
    <property type="match status" value="1"/>
</dbReference>
<dbReference type="InterPro" id="IPR001757">
    <property type="entry name" value="P_typ_ATPase"/>
</dbReference>
<gene>
    <name evidence="24" type="ORF">JTE90_018140</name>
</gene>
<dbReference type="InterPro" id="IPR047820">
    <property type="entry name" value="P5A-type_ATPase"/>
</dbReference>
<evidence type="ECO:0000313" key="24">
    <source>
        <dbReference type="EMBL" id="KAG8189488.1"/>
    </source>
</evidence>
<evidence type="ECO:0000256" key="19">
    <source>
        <dbReference type="ARBA" id="ARBA00083273"/>
    </source>
</evidence>
<dbReference type="Pfam" id="PF23143">
    <property type="entry name" value="2TM_P5A-ATPase"/>
    <property type="match status" value="1"/>
</dbReference>
<dbReference type="Proteomes" id="UP000827092">
    <property type="component" value="Unassembled WGS sequence"/>
</dbReference>
<evidence type="ECO:0000256" key="15">
    <source>
        <dbReference type="ARBA" id="ARBA00023180"/>
    </source>
</evidence>
<keyword evidence="3" id="KW-0813">Transport</keyword>
<dbReference type="GO" id="GO:0016887">
    <property type="term" value="F:ATP hydrolysis activity"/>
    <property type="evidence" value="ECO:0007669"/>
    <property type="project" value="InterPro"/>
</dbReference>
<dbReference type="EMBL" id="JAFNEN010000214">
    <property type="protein sequence ID" value="KAG8189488.1"/>
    <property type="molecule type" value="Genomic_DNA"/>
</dbReference>
<comment type="similarity">
    <text evidence="2">Belongs to the cation transport ATPase (P-type) (TC 3.A.3) family. Type V subfamily.</text>
</comment>
<evidence type="ECO:0000256" key="13">
    <source>
        <dbReference type="ARBA" id="ARBA00022989"/>
    </source>
</evidence>
<keyword evidence="5 21" id="KW-0812">Transmembrane</keyword>
<comment type="function">
    <text evidence="17">Endoplasmic reticulum translocase required to remove mitochondrial transmembrane proteins mistargeted to the endoplasmic reticulum. Acts as a dislocase that mediates the ATP-dependent extraction of mislocalized mitochondrial transmembrane proteins from the endoplasmic reticulum membrane. Specifically binds mitochondrial tail-anchored transmembrane proteins: has an atypically large substrate-binding pocket that recognizes and binds moderately hydrophobic transmembranes with short hydrophilic lumenal domains.</text>
</comment>
<dbReference type="SFLD" id="SFLDF00027">
    <property type="entry name" value="p-type_atpase"/>
    <property type="match status" value="1"/>
</dbReference>
<dbReference type="InterPro" id="IPR036412">
    <property type="entry name" value="HAD-like_sf"/>
</dbReference>
<keyword evidence="11" id="KW-0653">Protein transport</keyword>
<feature type="transmembrane region" description="Helical" evidence="21">
    <location>
        <begin position="52"/>
        <end position="78"/>
    </location>
</feature>
<dbReference type="PRINTS" id="PR00119">
    <property type="entry name" value="CATATPASE"/>
</dbReference>
<keyword evidence="4" id="KW-0597">Phosphoprotein</keyword>
<feature type="compositionally biased region" description="Polar residues" evidence="20">
    <location>
        <begin position="889"/>
        <end position="899"/>
    </location>
</feature>
<comment type="subcellular location">
    <subcellularLocation>
        <location evidence="1">Endoplasmic reticulum membrane</location>
        <topology evidence="1">Multi-pass membrane protein</topology>
    </subcellularLocation>
</comment>
<dbReference type="SUPFAM" id="SSF56784">
    <property type="entry name" value="HAD-like"/>
    <property type="match status" value="1"/>
</dbReference>
<organism evidence="24 25">
    <name type="scientific">Oedothorax gibbosus</name>
    <dbReference type="NCBI Taxonomy" id="931172"/>
    <lineage>
        <taxon>Eukaryota</taxon>
        <taxon>Metazoa</taxon>
        <taxon>Ecdysozoa</taxon>
        <taxon>Arthropoda</taxon>
        <taxon>Chelicerata</taxon>
        <taxon>Arachnida</taxon>
        <taxon>Araneae</taxon>
        <taxon>Araneomorphae</taxon>
        <taxon>Entelegynae</taxon>
        <taxon>Araneoidea</taxon>
        <taxon>Linyphiidae</taxon>
        <taxon>Erigoninae</taxon>
        <taxon>Oedothorax</taxon>
    </lineage>
</organism>
<keyword evidence="10" id="KW-0460">Magnesium</keyword>
<comment type="catalytic activity">
    <reaction evidence="16">
        <text>[protein]-with a C-terminal TM segment(out) + ATP + H2O = [protein]-with a C-terminal TM segment(in) + ADP + phosphate + H(+)</text>
        <dbReference type="Rhea" id="RHEA:66168"/>
        <dbReference type="Rhea" id="RHEA-COMP:16963"/>
        <dbReference type="ChEBI" id="CHEBI:15377"/>
        <dbReference type="ChEBI" id="CHEBI:15378"/>
        <dbReference type="ChEBI" id="CHEBI:30616"/>
        <dbReference type="ChEBI" id="CHEBI:43474"/>
        <dbReference type="ChEBI" id="CHEBI:90782"/>
        <dbReference type="ChEBI" id="CHEBI:456216"/>
    </reaction>
</comment>
<evidence type="ECO:0000256" key="16">
    <source>
        <dbReference type="ARBA" id="ARBA00048588"/>
    </source>
</evidence>
<dbReference type="Gene3D" id="2.70.150.10">
    <property type="entry name" value="Calcium-transporting ATPase, cytoplasmic transduction domain A"/>
    <property type="match status" value="1"/>
</dbReference>
<dbReference type="PANTHER" id="PTHR45630">
    <property type="entry name" value="CATION-TRANSPORTING ATPASE-RELATED"/>
    <property type="match status" value="1"/>
</dbReference>
<proteinExistence type="inferred from homology"/>
<sequence length="1174" mass="131581">MASKTYDVDDLVKNVTLFRQRRGFFHAYAGPFLILYLLCGYFWIFQYGYSEFFEAGCIAMVLIGILQVLTCLFCLWSVHVKCYLTYNRVTDINFASFVKVVPTPNNGSPELVKLHRTKDAEGRIIWFKFQKTKYIYDEDKKRFQGLCFPDNLPFMHYQEWKGFADESELKAAENKYDKNELEMVVPEFMELFKERATAPFFVFQVFCVLLWCLDEYWYYSVFTLVMLIAFECTLVQQQLRNLSEIRKMGNRPYAIQVYRNRKWRPIPSCDLVPGDIVSIGRSQNDNLVPCDLLLLRGPCIVDESMLTGESVPQMKEPIEELEPNDLLDLDQHGRLHVLFGGTKVLQHTPPGKTSPGLKAADNGCVAYVLRTSFNTSQGKLLRTILFGVKRVTANNLETFGFILFLLIFAIAASAYVWIKGTEDPKRNRYKLFLECALILTSVVPPELPIELSLAVNTSLLALSKFYVYCTEPFRIPFAGKVEMCCFDKTGTLTSDNLVVEGVAGLGKKDKVCAISDIPSETVQVLATCHALAQLEDGIVGDPLEKATLQAVEWNLTKGDAVVPRKGKGSGLKIFHRFHFSSALKRMSVIAGFNPPGSSDTSYIATVKGAPEVLKNMFDEVPLNYDEIYMDMSRRGARVLALGRRELGILSHQEVRLLTREDIEKKLTFAGFVIISCPLKADSKAVIKEIQAASHRVIMITGDAPLTACHVARELNFTSHSKTLILSQSSSTKLESDWTWTAIDESEQLPDIPEKGAMQLYSSYDLCLTGEGLTYLATKNHKFLKTILPHVSVFARVAPKQKEGIITELKGLGCVTLMCGDGTNDVGALKHAHVGVAILSAPPDRPIPRIRRNRDEESPTENSGNHAVMSKLEAMASKGKVSRRTDNKSKTPSRNDNLTDTQKKIQKLLKEIEEEDPAQIVKLGDASIAAPFTSKLSSIQCICHVIKQGRCTLVTTLQMFKILALNALILAYCQSVLYLDGIKFSDTQATLQGLLLAGCFLFISRSKPLKTLSKERPLPNIFNLYTILTVLLQFSVHFSCLVFLVQEATSRSPPRAEKFADLDAEFKPSLLNSTVYIISMALQLSTFAVNYRGHPFMESLYENKALLYSIVISGTAILMLVTGLSPELAGIFSIVDFPPEYQNVLLLTLFCDFFFAFVVDRLCLLLFGRGKLRAL</sequence>
<keyword evidence="14 21" id="KW-0472">Membrane</keyword>
<dbReference type="InterPro" id="IPR023299">
    <property type="entry name" value="ATPase_P-typ_cyto_dom_N"/>
</dbReference>
<dbReference type="PROSITE" id="PS00154">
    <property type="entry name" value="ATPASE_E1_E2"/>
    <property type="match status" value="1"/>
</dbReference>